<feature type="domain" description="DUF3456" evidence="3">
    <location>
        <begin position="325"/>
        <end position="361"/>
    </location>
</feature>
<feature type="domain" description="N-acetyltransferase" evidence="4">
    <location>
        <begin position="14"/>
        <end position="117"/>
    </location>
</feature>
<dbReference type="PANTHER" id="PTHR13256:SF16">
    <property type="entry name" value="ALPHA_BETA-TUBULIN-N-ACETYLTRANSFERASE 9"/>
    <property type="match status" value="1"/>
</dbReference>
<evidence type="ECO:0000313" key="5">
    <source>
        <dbReference type="EMBL" id="CAG4963645.1"/>
    </source>
</evidence>
<dbReference type="GO" id="GO:0008080">
    <property type="term" value="F:N-acetyltransferase activity"/>
    <property type="evidence" value="ECO:0007669"/>
    <property type="project" value="InterPro"/>
</dbReference>
<evidence type="ECO:0000259" key="3">
    <source>
        <dbReference type="Pfam" id="PF11938"/>
    </source>
</evidence>
<comment type="caution">
    <text evidence="5">The sequence shown here is derived from an EMBL/GenBank/DDBJ whole genome shotgun (WGS) entry which is preliminary data.</text>
</comment>
<dbReference type="InterPro" id="IPR039135">
    <property type="entry name" value="NAT9-like"/>
</dbReference>
<keyword evidence="1" id="KW-0808">Transferase</keyword>
<reference evidence="5" key="1">
    <citation type="submission" date="2021-04" db="EMBL/GenBank/DDBJ databases">
        <authorList>
            <person name="Tunstrom K."/>
        </authorList>
    </citation>
    <scope>NUCLEOTIDE SEQUENCE</scope>
</reference>
<organism evidence="5 6">
    <name type="scientific">Parnassius apollo</name>
    <name type="common">Apollo butterfly</name>
    <name type="synonym">Papilio apollo</name>
    <dbReference type="NCBI Taxonomy" id="110799"/>
    <lineage>
        <taxon>Eukaryota</taxon>
        <taxon>Metazoa</taxon>
        <taxon>Ecdysozoa</taxon>
        <taxon>Arthropoda</taxon>
        <taxon>Hexapoda</taxon>
        <taxon>Insecta</taxon>
        <taxon>Pterygota</taxon>
        <taxon>Neoptera</taxon>
        <taxon>Endopterygota</taxon>
        <taxon>Lepidoptera</taxon>
        <taxon>Glossata</taxon>
        <taxon>Ditrysia</taxon>
        <taxon>Papilionoidea</taxon>
        <taxon>Papilionidae</taxon>
        <taxon>Parnassiinae</taxon>
        <taxon>Parnassini</taxon>
        <taxon>Parnassius</taxon>
        <taxon>Parnassius</taxon>
    </lineage>
</organism>
<dbReference type="EMBL" id="CAJQZP010000478">
    <property type="protein sequence ID" value="CAG4963645.1"/>
    <property type="molecule type" value="Genomic_DNA"/>
</dbReference>
<dbReference type="InterPro" id="IPR021852">
    <property type="entry name" value="DUF3456"/>
</dbReference>
<dbReference type="OrthoDB" id="5043642at2759"/>
<evidence type="ECO:0000313" key="6">
    <source>
        <dbReference type="Proteomes" id="UP000691718"/>
    </source>
</evidence>
<keyword evidence="2" id="KW-0012">Acyltransferase</keyword>
<dbReference type="Proteomes" id="UP000691718">
    <property type="component" value="Unassembled WGS sequence"/>
</dbReference>
<dbReference type="Pfam" id="PF11938">
    <property type="entry name" value="DUF3456"/>
    <property type="match status" value="1"/>
</dbReference>
<dbReference type="Pfam" id="PF13302">
    <property type="entry name" value="Acetyltransf_3"/>
    <property type="match status" value="1"/>
</dbReference>
<accession>A0A8S3WJU7</accession>
<evidence type="ECO:0000256" key="2">
    <source>
        <dbReference type="ARBA" id="ARBA00023315"/>
    </source>
</evidence>
<sequence length="365" mass="41456">MKQNSNLQIIGQNIILVPYKEYHVPKYHNWMKSEELQKLTASEPLTLEEEYKMQKSWQEDDDKCTFVILDKNALCEQNSSEIDAMIGDTNIFITNKEKMLGEIEIMIAEKTARGNITIEESTEGSSSSDESKHSDRPVPLYMAVEVNTLHILASTATTPHLPSEEKTVEPPEFSYSASVEHEDYESFNSEFKSQQDTELSCDIEFTTCESYKEWQIGDILLEDYPLSLDDLTQASFLGATDSLTDSTLTLGPHEPCSYDDAMHYSFDFAQQVHLPHSSQQIGPLYFFFFLTGFKVCLFGVAVEPLKNQDVEVKSEEDVGVKYANRCEVCKILATELQSRLEETGKVHDVIEIGYSLDDVQPKKEN</sequence>
<proteinExistence type="predicted"/>
<keyword evidence="6" id="KW-1185">Reference proteome</keyword>
<gene>
    <name evidence="5" type="ORF">PAPOLLO_LOCUS7034</name>
</gene>
<evidence type="ECO:0000259" key="4">
    <source>
        <dbReference type="Pfam" id="PF13302"/>
    </source>
</evidence>
<name>A0A8S3WJU7_PARAO</name>
<dbReference type="InterPro" id="IPR000182">
    <property type="entry name" value="GNAT_dom"/>
</dbReference>
<dbReference type="AlphaFoldDB" id="A0A8S3WJU7"/>
<protein>
    <submittedName>
        <fullName evidence="5">(apollo) hypothetical protein</fullName>
    </submittedName>
</protein>
<evidence type="ECO:0000256" key="1">
    <source>
        <dbReference type="ARBA" id="ARBA00022679"/>
    </source>
</evidence>
<dbReference type="PANTHER" id="PTHR13256">
    <property type="entry name" value="N-ACETYLTRANSFERASE 9"/>
    <property type="match status" value="1"/>
</dbReference>